<dbReference type="RefSeq" id="WP_004580686.1">
    <property type="nucleotide sequence ID" value="NZ_AP028878.1"/>
</dbReference>
<dbReference type="GO" id="GO:0005829">
    <property type="term" value="C:cytosol"/>
    <property type="evidence" value="ECO:0007669"/>
    <property type="project" value="InterPro"/>
</dbReference>
<evidence type="ECO:0000313" key="14">
    <source>
        <dbReference type="Proteomes" id="UP000013165"/>
    </source>
</evidence>
<dbReference type="CDD" id="cd00537">
    <property type="entry name" value="MTHFR"/>
    <property type="match status" value="1"/>
</dbReference>
<organism evidence="13 14">
    <name type="scientific">Marinobacter nanhaiticus D15-8W</name>
    <dbReference type="NCBI Taxonomy" id="626887"/>
    <lineage>
        <taxon>Bacteria</taxon>
        <taxon>Pseudomonadati</taxon>
        <taxon>Pseudomonadota</taxon>
        <taxon>Gammaproteobacteria</taxon>
        <taxon>Pseudomonadales</taxon>
        <taxon>Marinobacteraceae</taxon>
        <taxon>Marinobacter</taxon>
    </lineage>
</organism>
<accession>N6WXS3</accession>
<dbReference type="InterPro" id="IPR029041">
    <property type="entry name" value="FAD-linked_oxidoreductase-like"/>
</dbReference>
<evidence type="ECO:0000256" key="6">
    <source>
        <dbReference type="ARBA" id="ARBA00022827"/>
    </source>
</evidence>
<evidence type="ECO:0000256" key="2">
    <source>
        <dbReference type="ARBA" id="ARBA00004777"/>
    </source>
</evidence>
<dbReference type="PANTHER" id="PTHR45754">
    <property type="entry name" value="METHYLENETETRAHYDROFOLATE REDUCTASE"/>
    <property type="match status" value="1"/>
</dbReference>
<dbReference type="GO" id="GO:0009086">
    <property type="term" value="P:methionine biosynthetic process"/>
    <property type="evidence" value="ECO:0007669"/>
    <property type="project" value="UniProtKB-KW"/>
</dbReference>
<evidence type="ECO:0000256" key="8">
    <source>
        <dbReference type="ARBA" id="ARBA00023027"/>
    </source>
</evidence>
<evidence type="ECO:0000256" key="12">
    <source>
        <dbReference type="RuleBase" id="RU003862"/>
    </source>
</evidence>
<dbReference type="Gene3D" id="3.20.20.220">
    <property type="match status" value="1"/>
</dbReference>
<evidence type="ECO:0000256" key="5">
    <source>
        <dbReference type="ARBA" id="ARBA00022630"/>
    </source>
</evidence>
<protein>
    <recommendedName>
        <fullName evidence="12">Methylenetetrahydrofolate reductase</fullName>
        <ecNumber evidence="12">1.5.1.54</ecNumber>
    </recommendedName>
</protein>
<dbReference type="FunFam" id="3.20.20.220:FF:000014">
    <property type="entry name" value="Methylenetetrahydrofolate reductase"/>
    <property type="match status" value="1"/>
</dbReference>
<dbReference type="GO" id="GO:0035999">
    <property type="term" value="P:tetrahydrofolate interconversion"/>
    <property type="evidence" value="ECO:0007669"/>
    <property type="project" value="UniProtKB-UniPathway"/>
</dbReference>
<comment type="pathway">
    <text evidence="2 12">One-carbon metabolism; tetrahydrofolate interconversion.</text>
</comment>
<comment type="cofactor">
    <cofactor evidence="1 12">
        <name>FAD</name>
        <dbReference type="ChEBI" id="CHEBI:57692"/>
    </cofactor>
</comment>
<dbReference type="AlphaFoldDB" id="N6WXS3"/>
<sequence length="289" mass="32378">METQKQFKRRFSFEFFPPKTDQGKEKLQGVRDKLAAVNPDFFSVTFGAGGSTRDRTIDTVLSLHEQGISTAPHLSCVGGTRESIAELLDLYKENGINRIVALRGDLPSGMGSAGELRYANELVSFIREHSGDTFNIEVAAYPEFHPQARTAEEDLKNFARKIEAGANSAITQYFFNADSYFYFIDRLETMGITIPVVPGIMPIVNYSSLVRFSDMCGAEIPRWIRKQLDAYGDDSESIRKFGEEMITRMCEKLLEAGAPGLHFYTLNQANASLNIWNNLGLANRDKIAF</sequence>
<comment type="similarity">
    <text evidence="3 12">Belongs to the methylenetetrahydrofolate reductase family.</text>
</comment>
<name>N6WXS3_9GAMM</name>
<dbReference type="EMBL" id="APLQ01000011">
    <property type="protein sequence ID" value="ENO16401.1"/>
    <property type="molecule type" value="Genomic_DNA"/>
</dbReference>
<evidence type="ECO:0000256" key="1">
    <source>
        <dbReference type="ARBA" id="ARBA00001974"/>
    </source>
</evidence>
<dbReference type="eggNOG" id="COG0685">
    <property type="taxonomic scope" value="Bacteria"/>
</dbReference>
<dbReference type="PATRIC" id="fig|626887.3.peg.2731"/>
<comment type="pathway">
    <text evidence="10">Amino-acid biosynthesis; L-methionine biosynthesis via de novo pathway.</text>
</comment>
<keyword evidence="7 12" id="KW-0560">Oxidoreductase</keyword>
<dbReference type="NCBIfam" id="TIGR00676">
    <property type="entry name" value="fadh2"/>
    <property type="match status" value="1"/>
</dbReference>
<keyword evidence="6 12" id="KW-0274">FAD</keyword>
<evidence type="ECO:0000256" key="7">
    <source>
        <dbReference type="ARBA" id="ARBA00023002"/>
    </source>
</evidence>
<evidence type="ECO:0000256" key="9">
    <source>
        <dbReference type="ARBA" id="ARBA00023167"/>
    </source>
</evidence>
<dbReference type="OrthoDB" id="9812555at2"/>
<dbReference type="SUPFAM" id="SSF51730">
    <property type="entry name" value="FAD-linked oxidoreductase"/>
    <property type="match status" value="1"/>
</dbReference>
<dbReference type="InterPro" id="IPR003171">
    <property type="entry name" value="Mehydrof_redctse-like"/>
</dbReference>
<evidence type="ECO:0000256" key="11">
    <source>
        <dbReference type="ARBA" id="ARBA00048628"/>
    </source>
</evidence>
<keyword evidence="5 12" id="KW-0285">Flavoprotein</keyword>
<dbReference type="UniPathway" id="UPA00193"/>
<dbReference type="Proteomes" id="UP000013165">
    <property type="component" value="Unassembled WGS sequence"/>
</dbReference>
<reference evidence="13 14" key="1">
    <citation type="journal article" date="2013" name="Genome Announc.">
        <title>Genome Sequence of the Polycyclic Aromatic Hydrocarbon-Degrading Bacterium Strain Marinobacter nanhaiticus D15-8WT.</title>
        <authorList>
            <person name="Cui Z."/>
            <person name="Gao W."/>
            <person name="Li Q."/>
            <person name="Xu G."/>
            <person name="Zheng L."/>
        </authorList>
    </citation>
    <scope>NUCLEOTIDE SEQUENCE [LARGE SCALE GENOMIC DNA]</scope>
    <source>
        <strain evidence="13 14">D15-8W</strain>
    </source>
</reference>
<dbReference type="STRING" id="626887.J057_13641"/>
<evidence type="ECO:0000313" key="13">
    <source>
        <dbReference type="EMBL" id="ENO16401.1"/>
    </source>
</evidence>
<comment type="catalytic activity">
    <reaction evidence="11">
        <text>(6S)-5-methyl-5,6,7,8-tetrahydrofolate + NAD(+) = (6R)-5,10-methylene-5,6,7,8-tetrahydrofolate + NADH + H(+)</text>
        <dbReference type="Rhea" id="RHEA:19821"/>
        <dbReference type="ChEBI" id="CHEBI:15378"/>
        <dbReference type="ChEBI" id="CHEBI:15636"/>
        <dbReference type="ChEBI" id="CHEBI:18608"/>
        <dbReference type="ChEBI" id="CHEBI:57540"/>
        <dbReference type="ChEBI" id="CHEBI:57945"/>
        <dbReference type="EC" id="1.5.1.54"/>
    </reaction>
    <physiologicalReaction direction="right-to-left" evidence="11">
        <dbReference type="Rhea" id="RHEA:19823"/>
    </physiologicalReaction>
</comment>
<dbReference type="Pfam" id="PF02219">
    <property type="entry name" value="MTHFR"/>
    <property type="match status" value="1"/>
</dbReference>
<keyword evidence="8" id="KW-0520">NAD</keyword>
<dbReference type="PANTHER" id="PTHR45754:SF3">
    <property type="entry name" value="METHYLENETETRAHYDROFOLATE REDUCTASE (NADPH)"/>
    <property type="match status" value="1"/>
</dbReference>
<comment type="caution">
    <text evidence="13">The sequence shown here is derived from an EMBL/GenBank/DDBJ whole genome shotgun (WGS) entry which is preliminary data.</text>
</comment>
<dbReference type="InterPro" id="IPR004620">
    <property type="entry name" value="MTHF_reductase_bac"/>
</dbReference>
<dbReference type="GO" id="GO:0106312">
    <property type="term" value="F:methylenetetrahydrofolate reductase (NADH) activity"/>
    <property type="evidence" value="ECO:0007669"/>
    <property type="project" value="UniProtKB-EC"/>
</dbReference>
<gene>
    <name evidence="13" type="primary">metF</name>
    <name evidence="13" type="ORF">J057_13641</name>
</gene>
<dbReference type="HOGENOM" id="CLU_025841_0_0_6"/>
<evidence type="ECO:0000256" key="4">
    <source>
        <dbReference type="ARBA" id="ARBA00022605"/>
    </source>
</evidence>
<keyword evidence="9" id="KW-0486">Methionine biosynthesis</keyword>
<keyword evidence="14" id="KW-1185">Reference proteome</keyword>
<evidence type="ECO:0000256" key="10">
    <source>
        <dbReference type="ARBA" id="ARBA00034478"/>
    </source>
</evidence>
<evidence type="ECO:0000256" key="3">
    <source>
        <dbReference type="ARBA" id="ARBA00006743"/>
    </source>
</evidence>
<dbReference type="EC" id="1.5.1.54" evidence="12"/>
<keyword evidence="4" id="KW-0028">Amino-acid biosynthesis</keyword>
<proteinExistence type="inferred from homology"/>
<dbReference type="GO" id="GO:0071949">
    <property type="term" value="F:FAD binding"/>
    <property type="evidence" value="ECO:0007669"/>
    <property type="project" value="TreeGrafter"/>
</dbReference>